<evidence type="ECO:0000256" key="7">
    <source>
        <dbReference type="ARBA" id="ARBA00013188"/>
    </source>
</evidence>
<comment type="cofactor">
    <cofactor evidence="10 13">
        <name>a divalent metal cation</name>
        <dbReference type="ChEBI" id="CHEBI:60240"/>
    </cofactor>
    <text evidence="10 13">Binds 1 divalent metal cation per subunit.</text>
</comment>
<dbReference type="GO" id="GO:0004750">
    <property type="term" value="F:D-ribulose-phosphate 3-epimerase activity"/>
    <property type="evidence" value="ECO:0007669"/>
    <property type="project" value="UniProtKB-UniRule"/>
</dbReference>
<evidence type="ECO:0000256" key="1">
    <source>
        <dbReference type="ARBA" id="ARBA00001782"/>
    </source>
</evidence>
<feature type="binding site" evidence="10 13">
    <location>
        <position position="33"/>
    </location>
    <ligand>
        <name>a divalent metal cation</name>
        <dbReference type="ChEBI" id="CHEBI:60240"/>
    </ligand>
</feature>
<accession>A0A2M7K6L3</accession>
<evidence type="ECO:0000256" key="9">
    <source>
        <dbReference type="ARBA" id="ARBA00023235"/>
    </source>
</evidence>
<evidence type="ECO:0000256" key="2">
    <source>
        <dbReference type="ARBA" id="ARBA00001936"/>
    </source>
</evidence>
<dbReference type="GO" id="GO:0019323">
    <property type="term" value="P:pentose catabolic process"/>
    <property type="evidence" value="ECO:0007669"/>
    <property type="project" value="UniProtKB-UniRule"/>
</dbReference>
<dbReference type="Proteomes" id="UP000228560">
    <property type="component" value="Unassembled WGS sequence"/>
</dbReference>
<dbReference type="Proteomes" id="UP000182763">
    <property type="component" value="Unassembled WGS sequence"/>
</dbReference>
<dbReference type="NCBIfam" id="NF004076">
    <property type="entry name" value="PRK05581.1-4"/>
    <property type="match status" value="1"/>
</dbReference>
<feature type="binding site" evidence="14">
    <location>
        <position position="177"/>
    </location>
    <ligand>
        <name>substrate</name>
    </ligand>
</feature>
<sequence>MIRKLAPSILDADFSCLERELRKIEKGGADLIHLDIMDGHFVPNISFGPKIVESIKSKTSLPLDVHLMIENPANHIKSFIEAGGDIITIHYETCRHLDRVIQTILDMGAKCGIALNPATPLNVIEYVINKIDILLLMTVNPGFGGQKFIPEMITKIEKARKIIDNQKKIISLEVDGGINLNNISKIITAGAEIIVAGQIIFKSTNPEITIKKIKNILK</sequence>
<comment type="caution">
    <text evidence="15">The sequence shown here is derived from an EMBL/GenBank/DDBJ whole genome shotgun (WGS) entry which is preliminary data.</text>
</comment>
<reference evidence="20 21" key="2">
    <citation type="submission" date="2017-09" db="EMBL/GenBank/DDBJ databases">
        <title>Depth-based differentiation of microbial function through sediment-hosted aquifers and enrichment of novel symbionts in the deep terrestrial subsurface.</title>
        <authorList>
            <person name="Probst A.J."/>
            <person name="Ladd B."/>
            <person name="Jarett J.K."/>
            <person name="Geller-Mcgrath D.E."/>
            <person name="Sieber C.M."/>
            <person name="Emerson J.B."/>
            <person name="Anantharaman K."/>
            <person name="Thomas B.C."/>
            <person name="Malmstrom R."/>
            <person name="Stieglmeier M."/>
            <person name="Klingl A."/>
            <person name="Woyke T."/>
            <person name="Ryan C.M."/>
            <person name="Banfield J.F."/>
        </authorList>
    </citation>
    <scope>NUCLEOTIDE SEQUENCE [LARGE SCALE GENOMIC DNA]</scope>
    <source>
        <strain evidence="17">CG_4_10_14_3_um_filter_34_13</strain>
        <strain evidence="18">CG_4_9_14_3_um_filter_33_16</strain>
    </source>
</reference>
<comment type="caution">
    <text evidence="10">Lacks conserved residue(s) required for the propagation of feature annotation.</text>
</comment>
<reference evidence="15 19" key="1">
    <citation type="journal article" date="2016" name="Environ. Microbiol.">
        <title>Genomic resolution of a cold subsurface aquifer community provides metabolic insights for novel microbes adapted to high CO concentrations.</title>
        <authorList>
            <person name="Probst A.J."/>
            <person name="Castelle C.J."/>
            <person name="Singh A."/>
            <person name="Brown C.T."/>
            <person name="Anantharaman K."/>
            <person name="Sharon I."/>
            <person name="Hug L.A."/>
            <person name="Burstein D."/>
            <person name="Emerson J.B."/>
            <person name="Thomas B.C."/>
            <person name="Banfield J.F."/>
        </authorList>
    </citation>
    <scope>NUCLEOTIDE SEQUENCE [LARGE SCALE GENOMIC DNA]</scope>
    <source>
        <strain evidence="15">CG2_30_33_13</strain>
    </source>
</reference>
<evidence type="ECO:0000313" key="17">
    <source>
        <dbReference type="EMBL" id="PIY33702.1"/>
    </source>
</evidence>
<dbReference type="PROSITE" id="PS01086">
    <property type="entry name" value="RIBUL_P_3_EPIMER_2"/>
    <property type="match status" value="1"/>
</dbReference>
<evidence type="ECO:0000313" key="20">
    <source>
        <dbReference type="Proteomes" id="UP000228560"/>
    </source>
</evidence>
<evidence type="ECO:0000313" key="19">
    <source>
        <dbReference type="Proteomes" id="UP000182763"/>
    </source>
</evidence>
<dbReference type="EC" id="5.1.3.1" evidence="7 10"/>
<evidence type="ECO:0000256" key="10">
    <source>
        <dbReference type="HAMAP-Rule" id="MF_02227"/>
    </source>
</evidence>
<dbReference type="Proteomes" id="UP000231493">
    <property type="component" value="Unassembled WGS sequence"/>
</dbReference>
<dbReference type="EMBL" id="PFKO01000040">
    <property type="protein sequence ID" value="PIY33702.1"/>
    <property type="molecule type" value="Genomic_DNA"/>
</dbReference>
<evidence type="ECO:0000256" key="6">
    <source>
        <dbReference type="ARBA" id="ARBA00009541"/>
    </source>
</evidence>
<dbReference type="Gene3D" id="3.20.20.70">
    <property type="entry name" value="Aldolase class I"/>
    <property type="match status" value="1"/>
</dbReference>
<evidence type="ECO:0000256" key="3">
    <source>
        <dbReference type="ARBA" id="ARBA00001941"/>
    </source>
</evidence>
<accession>A0A2M7PTQ6</accession>
<dbReference type="PIRSF" id="PIRSF001461">
    <property type="entry name" value="RPE"/>
    <property type="match status" value="1"/>
</dbReference>
<evidence type="ECO:0000256" key="13">
    <source>
        <dbReference type="PIRSR" id="PIRSR001461-2"/>
    </source>
</evidence>
<dbReference type="STRING" id="1805029.AUK42_03635"/>
<dbReference type="EMBL" id="MNYY01000070">
    <property type="protein sequence ID" value="OIP71283.1"/>
    <property type="molecule type" value="Genomic_DNA"/>
</dbReference>
<comment type="cofactor">
    <cofactor evidence="3">
        <name>Co(2+)</name>
        <dbReference type="ChEBI" id="CHEBI:48828"/>
    </cofactor>
</comment>
<keyword evidence="9 10" id="KW-0413">Isomerase</keyword>
<keyword evidence="10 11" id="KW-0119">Carbohydrate metabolism</keyword>
<dbReference type="InterPro" id="IPR013785">
    <property type="entry name" value="Aldolase_TIM"/>
</dbReference>
<dbReference type="InterPro" id="IPR011060">
    <property type="entry name" value="RibuloseP-bd_barrel"/>
</dbReference>
<feature type="binding site" evidence="10 14">
    <location>
        <position position="66"/>
    </location>
    <ligand>
        <name>substrate</name>
    </ligand>
</feature>
<comment type="cofactor">
    <cofactor evidence="2">
        <name>Mn(2+)</name>
        <dbReference type="ChEBI" id="CHEBI:29035"/>
    </cofactor>
</comment>
<dbReference type="InterPro" id="IPR026019">
    <property type="entry name" value="Ribul_P_3_epim"/>
</dbReference>
<dbReference type="GO" id="GO:0046872">
    <property type="term" value="F:metal ion binding"/>
    <property type="evidence" value="ECO:0007669"/>
    <property type="project" value="UniProtKB-UniRule"/>
</dbReference>
<dbReference type="EMBL" id="PFTV01000037">
    <property type="protein sequence ID" value="PJB57753.1"/>
    <property type="molecule type" value="Genomic_DNA"/>
</dbReference>
<feature type="binding site" evidence="10 13">
    <location>
        <position position="175"/>
    </location>
    <ligand>
        <name>a divalent metal cation</name>
        <dbReference type="ChEBI" id="CHEBI:60240"/>
    </ligand>
</feature>
<dbReference type="PANTHER" id="PTHR11749">
    <property type="entry name" value="RIBULOSE-5-PHOSPHATE-3-EPIMERASE"/>
    <property type="match status" value="1"/>
</dbReference>
<evidence type="ECO:0000256" key="8">
    <source>
        <dbReference type="ARBA" id="ARBA00022723"/>
    </source>
</evidence>
<dbReference type="PROSITE" id="PS01085">
    <property type="entry name" value="RIBUL_P_3_EPIMER_1"/>
    <property type="match status" value="1"/>
</dbReference>
<evidence type="ECO:0000256" key="12">
    <source>
        <dbReference type="PIRSR" id="PIRSR001461-1"/>
    </source>
</evidence>
<proteinExistence type="inferred from homology"/>
<evidence type="ECO:0000256" key="5">
    <source>
        <dbReference type="ARBA" id="ARBA00001954"/>
    </source>
</evidence>
<dbReference type="EMBL" id="PFIP01000127">
    <property type="protein sequence ID" value="PIX33784.1"/>
    <property type="molecule type" value="Genomic_DNA"/>
</dbReference>
<dbReference type="HAMAP" id="MF_02227">
    <property type="entry name" value="RPE"/>
    <property type="match status" value="1"/>
</dbReference>
<comment type="pathway">
    <text evidence="10">Carbohydrate degradation.</text>
</comment>
<organism evidence="15 19">
    <name type="scientific">Candidatus Infernicultor aquiphilus</name>
    <dbReference type="NCBI Taxonomy" id="1805029"/>
    <lineage>
        <taxon>Bacteria</taxon>
        <taxon>Pseudomonadati</taxon>
        <taxon>Atribacterota</taxon>
        <taxon>Candidatus Phoenicimicrobiia</taxon>
        <taxon>Candidatus Pheonicimicrobiales</taxon>
        <taxon>Candidatus Phoenicimicrobiaceae</taxon>
        <taxon>Candidatus Infernicultor</taxon>
    </lineage>
</organism>
<keyword evidence="8 10" id="KW-0479">Metal-binding</keyword>
<dbReference type="CDD" id="cd00429">
    <property type="entry name" value="RPE"/>
    <property type="match status" value="1"/>
</dbReference>
<evidence type="ECO:0000313" key="18">
    <source>
        <dbReference type="EMBL" id="PJB57753.1"/>
    </source>
</evidence>
<evidence type="ECO:0000256" key="14">
    <source>
        <dbReference type="PIRSR" id="PIRSR001461-3"/>
    </source>
</evidence>
<feature type="binding site" evidence="10 13">
    <location>
        <position position="35"/>
    </location>
    <ligand>
        <name>a divalent metal cation</name>
        <dbReference type="ChEBI" id="CHEBI:60240"/>
    </ligand>
</feature>
<comment type="cofactor">
    <cofactor evidence="5">
        <name>Fe(2+)</name>
        <dbReference type="ChEBI" id="CHEBI:29033"/>
    </cofactor>
</comment>
<evidence type="ECO:0000256" key="4">
    <source>
        <dbReference type="ARBA" id="ARBA00001947"/>
    </source>
</evidence>
<keyword evidence="13" id="KW-0464">Manganese</keyword>
<protein>
    <recommendedName>
        <fullName evidence="7 10">Ribulose-phosphate 3-epimerase</fullName>
        <ecNumber evidence="7 10">5.1.3.1</ecNumber>
    </recommendedName>
</protein>
<comment type="catalytic activity">
    <reaction evidence="1 10 11">
        <text>D-ribulose 5-phosphate = D-xylulose 5-phosphate</text>
        <dbReference type="Rhea" id="RHEA:13677"/>
        <dbReference type="ChEBI" id="CHEBI:57737"/>
        <dbReference type="ChEBI" id="CHEBI:58121"/>
        <dbReference type="EC" id="5.1.3.1"/>
    </reaction>
</comment>
<dbReference type="SUPFAM" id="SSF51366">
    <property type="entry name" value="Ribulose-phoshate binding barrel"/>
    <property type="match status" value="1"/>
</dbReference>
<feature type="binding site" evidence="10 13">
    <location>
        <position position="66"/>
    </location>
    <ligand>
        <name>a divalent metal cation</name>
        <dbReference type="ChEBI" id="CHEBI:60240"/>
    </ligand>
</feature>
<dbReference type="FunFam" id="3.20.20.70:FF:000004">
    <property type="entry name" value="Ribulose-phosphate 3-epimerase"/>
    <property type="match status" value="1"/>
</dbReference>
<accession>A0A2M8CFB2</accession>
<feature type="binding site" evidence="10 14">
    <location>
        <begin position="142"/>
        <end position="145"/>
    </location>
    <ligand>
        <name>substrate</name>
    </ligand>
</feature>
<comment type="cofactor">
    <cofactor evidence="4">
        <name>Zn(2+)</name>
        <dbReference type="ChEBI" id="CHEBI:29105"/>
    </cofactor>
</comment>
<gene>
    <name evidence="10" type="primary">rpe</name>
    <name evidence="15" type="ORF">AUK42_03635</name>
    <name evidence="18" type="ORF">CO097_01520</name>
    <name evidence="17" type="ORF">COZ07_01285</name>
    <name evidence="16" type="ORF">COZ58_06110</name>
</gene>
<comment type="similarity">
    <text evidence="6 10 11">Belongs to the ribulose-phosphate 3-epimerase family.</text>
</comment>
<feature type="binding site" evidence="10 14">
    <location>
        <position position="8"/>
    </location>
    <ligand>
        <name>substrate</name>
    </ligand>
</feature>
<evidence type="ECO:0000313" key="16">
    <source>
        <dbReference type="EMBL" id="PIX33784.1"/>
    </source>
</evidence>
<feature type="active site" description="Proton acceptor" evidence="10 12">
    <location>
        <position position="35"/>
    </location>
</feature>
<dbReference type="GO" id="GO:0006098">
    <property type="term" value="P:pentose-phosphate shunt"/>
    <property type="evidence" value="ECO:0007669"/>
    <property type="project" value="UniProtKB-UniRule"/>
</dbReference>
<dbReference type="GO" id="GO:0005737">
    <property type="term" value="C:cytoplasm"/>
    <property type="evidence" value="ECO:0007669"/>
    <property type="project" value="UniProtKB-ARBA"/>
</dbReference>
<evidence type="ECO:0000313" key="15">
    <source>
        <dbReference type="EMBL" id="OIP71283.1"/>
    </source>
</evidence>
<name>A0A1J5GG90_9BACT</name>
<dbReference type="NCBIfam" id="TIGR01163">
    <property type="entry name" value="rpe"/>
    <property type="match status" value="1"/>
</dbReference>
<dbReference type="RefSeq" id="WP_406606800.1">
    <property type="nucleotide sequence ID" value="NZ_PFKO01000040.1"/>
</dbReference>
<keyword evidence="13" id="KW-0170">Cobalt</keyword>
<feature type="active site" description="Proton donor" evidence="10 12">
    <location>
        <position position="175"/>
    </location>
</feature>
<feature type="binding site" evidence="10">
    <location>
        <begin position="175"/>
        <end position="177"/>
    </location>
    <ligand>
        <name>substrate</name>
    </ligand>
</feature>
<comment type="function">
    <text evidence="10">Catalyzes the reversible epimerization of D-ribulose 5-phosphate to D-xylulose 5-phosphate.</text>
</comment>
<dbReference type="AlphaFoldDB" id="A0A1J5GG90"/>
<dbReference type="InterPro" id="IPR000056">
    <property type="entry name" value="Ribul_P_3_epim-like"/>
</dbReference>
<dbReference type="Proteomes" id="UP000230646">
    <property type="component" value="Unassembled WGS sequence"/>
</dbReference>
<keyword evidence="13" id="KW-0862">Zinc</keyword>
<accession>A0A1J5GG90</accession>
<dbReference type="Pfam" id="PF00834">
    <property type="entry name" value="Ribul_P_3_epim"/>
    <property type="match status" value="1"/>
</dbReference>
<reference evidence="16" key="3">
    <citation type="submission" date="2017-09" db="EMBL/GenBank/DDBJ databases">
        <title>Depth-based differentiation of microbial function through sediment-hosted aquifers and enrichment of novel symbionts in the deep terrestrial subsurface.</title>
        <authorList>
            <person name="Probst A.J."/>
            <person name="Ladd B."/>
            <person name="Jarett J.K."/>
            <person name="Geller-Mcgrath D.E."/>
            <person name="Sieber C.M.K."/>
            <person name="Emerson J.B."/>
            <person name="Anantharaman K."/>
            <person name="Thomas B.C."/>
            <person name="Malmstrom R."/>
            <person name="Stieglmeier M."/>
            <person name="Klingl A."/>
            <person name="Woyke T."/>
            <person name="Ryan C.M."/>
            <person name="Banfield J.F."/>
        </authorList>
    </citation>
    <scope>NUCLEOTIDE SEQUENCE</scope>
    <source>
        <strain evidence="16">CG_4_8_14_3_um_filter_34_18</strain>
    </source>
</reference>
<evidence type="ECO:0000313" key="21">
    <source>
        <dbReference type="Proteomes" id="UP000230646"/>
    </source>
</evidence>
<evidence type="ECO:0000256" key="11">
    <source>
        <dbReference type="PIRNR" id="PIRNR001461"/>
    </source>
</evidence>